<keyword evidence="10 12" id="KW-0472">Membrane</keyword>
<dbReference type="PANTHER" id="PTHR43221:SF1">
    <property type="entry name" value="PROTEASE HTPX"/>
    <property type="match status" value="1"/>
</dbReference>
<keyword evidence="5" id="KW-0479">Metal-binding</keyword>
<feature type="domain" description="Peptidase M48" evidence="13">
    <location>
        <begin position="71"/>
        <end position="151"/>
    </location>
</feature>
<keyword evidence="3 11" id="KW-0645">Protease</keyword>
<keyword evidence="2" id="KW-1003">Cell membrane</keyword>
<evidence type="ECO:0000256" key="3">
    <source>
        <dbReference type="ARBA" id="ARBA00022670"/>
    </source>
</evidence>
<evidence type="ECO:0000259" key="13">
    <source>
        <dbReference type="Pfam" id="PF01435"/>
    </source>
</evidence>
<evidence type="ECO:0000256" key="11">
    <source>
        <dbReference type="RuleBase" id="RU003983"/>
    </source>
</evidence>
<evidence type="ECO:0000256" key="9">
    <source>
        <dbReference type="ARBA" id="ARBA00023049"/>
    </source>
</evidence>
<accession>A0ABR6RAF2</accession>
<comment type="caution">
    <text evidence="14">The sequence shown here is derived from an EMBL/GenBank/DDBJ whole genome shotgun (WGS) entry which is preliminary data.</text>
</comment>
<feature type="transmembrane region" description="Helical" evidence="12">
    <location>
        <begin position="271"/>
        <end position="289"/>
    </location>
</feature>
<protein>
    <submittedName>
        <fullName evidence="14">Zn-dependent protease with chaperone function</fullName>
    </submittedName>
</protein>
<sequence length="415" mass="45689">MGDLVYPREKSLGLITLVLGLIAWLVIILATLGTALIYLLFGFIFYLFAQSGLIAWLRGTGVRLSDEQFPDLYLQYLQCCKKLGMVEPPEVYILQGDGIMNAFATRFLGRNFVIVLTDTLDAMREQPDGINFYFGHELGHIKQGHLTGHFWRMPVLWLPLIGAAYSRAQEYTCDMHGRACCDNPESAARALSVLAAGAEKWKNINLVQYARQTMKNRGFLPDLHELLSGYPWLTKRVARMISPTTKMPGRNWFSYLFALFVPYGGRAGGAFAGIIIVVAIVGILAAIAVPAMKGAGTMGGAGGGGLTDMLMQGMQEKKGKEAFSKEWNQAEQARNALARYYEQKEEVPDTLAEAAVPAQLAASLSYDSSDMSLTAITRFGRLGMTPSVGDDGKVQWHCVAEGKAERYLPDSCRED</sequence>
<feature type="transmembrane region" description="Helical" evidence="12">
    <location>
        <begin position="36"/>
        <end position="57"/>
    </location>
</feature>
<dbReference type="Proteomes" id="UP000562492">
    <property type="component" value="Unassembled WGS sequence"/>
</dbReference>
<dbReference type="GO" id="GO:0008233">
    <property type="term" value="F:peptidase activity"/>
    <property type="evidence" value="ECO:0007669"/>
    <property type="project" value="UniProtKB-KW"/>
</dbReference>
<keyword evidence="8 12" id="KW-1133">Transmembrane helix</keyword>
<evidence type="ECO:0000256" key="7">
    <source>
        <dbReference type="ARBA" id="ARBA00022833"/>
    </source>
</evidence>
<evidence type="ECO:0000256" key="4">
    <source>
        <dbReference type="ARBA" id="ARBA00022692"/>
    </source>
</evidence>
<name>A0ABR6RAF2_9BURK</name>
<proteinExistence type="inferred from homology"/>
<dbReference type="PANTHER" id="PTHR43221">
    <property type="entry name" value="PROTEASE HTPX"/>
    <property type="match status" value="1"/>
</dbReference>
<dbReference type="InterPro" id="IPR001915">
    <property type="entry name" value="Peptidase_M48"/>
</dbReference>
<reference evidence="14 15" key="1">
    <citation type="submission" date="2020-08" db="EMBL/GenBank/DDBJ databases">
        <title>Functional genomics of gut bacteria from endangered species of beetles.</title>
        <authorList>
            <person name="Carlos-Shanley C."/>
        </authorList>
    </citation>
    <scope>NUCLEOTIDE SEQUENCE [LARGE SCALE GENOMIC DNA]</scope>
    <source>
        <strain evidence="14 15">S00124</strain>
    </source>
</reference>
<keyword evidence="9 11" id="KW-0482">Metalloprotease</keyword>
<comment type="subcellular location">
    <subcellularLocation>
        <location evidence="1">Cell membrane</location>
        <topology evidence="1">Multi-pass membrane protein</topology>
    </subcellularLocation>
</comment>
<comment type="similarity">
    <text evidence="11">Belongs to the peptidase M48 family.</text>
</comment>
<evidence type="ECO:0000256" key="1">
    <source>
        <dbReference type="ARBA" id="ARBA00004651"/>
    </source>
</evidence>
<dbReference type="CDD" id="cd07325">
    <property type="entry name" value="M48_Ste24p_like"/>
    <property type="match status" value="1"/>
</dbReference>
<dbReference type="Gene3D" id="3.30.700.10">
    <property type="entry name" value="Glycoprotein, Type 4 Pilin"/>
    <property type="match status" value="1"/>
</dbReference>
<comment type="cofactor">
    <cofactor evidence="11">
        <name>Zn(2+)</name>
        <dbReference type="ChEBI" id="CHEBI:29105"/>
    </cofactor>
    <text evidence="11">Binds 1 zinc ion per subunit.</text>
</comment>
<evidence type="ECO:0000256" key="8">
    <source>
        <dbReference type="ARBA" id="ARBA00022989"/>
    </source>
</evidence>
<dbReference type="Pfam" id="PF01435">
    <property type="entry name" value="Peptidase_M48"/>
    <property type="match status" value="1"/>
</dbReference>
<gene>
    <name evidence="14" type="ORF">HNP33_000179</name>
</gene>
<evidence type="ECO:0000313" key="14">
    <source>
        <dbReference type="EMBL" id="MBB6576131.1"/>
    </source>
</evidence>
<dbReference type="Gene3D" id="3.30.2010.10">
    <property type="entry name" value="Metalloproteases ('zincins'), catalytic domain"/>
    <property type="match status" value="1"/>
</dbReference>
<evidence type="ECO:0000256" key="10">
    <source>
        <dbReference type="ARBA" id="ARBA00023136"/>
    </source>
</evidence>
<evidence type="ECO:0000313" key="15">
    <source>
        <dbReference type="Proteomes" id="UP000562492"/>
    </source>
</evidence>
<evidence type="ECO:0000256" key="12">
    <source>
        <dbReference type="SAM" id="Phobius"/>
    </source>
</evidence>
<dbReference type="InterPro" id="IPR050083">
    <property type="entry name" value="HtpX_protease"/>
</dbReference>
<evidence type="ECO:0000256" key="5">
    <source>
        <dbReference type="ARBA" id="ARBA00022723"/>
    </source>
</evidence>
<keyword evidence="15" id="KW-1185">Reference proteome</keyword>
<keyword evidence="7 11" id="KW-0862">Zinc</keyword>
<evidence type="ECO:0000256" key="2">
    <source>
        <dbReference type="ARBA" id="ARBA00022475"/>
    </source>
</evidence>
<dbReference type="EMBL" id="JACHKZ010000001">
    <property type="protein sequence ID" value="MBB6576131.1"/>
    <property type="molecule type" value="Genomic_DNA"/>
</dbReference>
<keyword evidence="6 11" id="KW-0378">Hydrolase</keyword>
<keyword evidence="4 12" id="KW-0812">Transmembrane</keyword>
<organism evidence="14 15">
    <name type="scientific">Comamonas odontotermitis</name>
    <dbReference type="NCBI Taxonomy" id="379895"/>
    <lineage>
        <taxon>Bacteria</taxon>
        <taxon>Pseudomonadati</taxon>
        <taxon>Pseudomonadota</taxon>
        <taxon>Betaproteobacteria</taxon>
        <taxon>Burkholderiales</taxon>
        <taxon>Comamonadaceae</taxon>
        <taxon>Comamonas</taxon>
    </lineage>
</organism>
<dbReference type="GO" id="GO:0006508">
    <property type="term" value="P:proteolysis"/>
    <property type="evidence" value="ECO:0007669"/>
    <property type="project" value="UniProtKB-KW"/>
</dbReference>
<dbReference type="RefSeq" id="WP_184704301.1">
    <property type="nucleotide sequence ID" value="NZ_JACHKZ010000001.1"/>
</dbReference>
<feature type="transmembrane region" description="Helical" evidence="12">
    <location>
        <begin position="12"/>
        <end position="30"/>
    </location>
</feature>
<evidence type="ECO:0000256" key="6">
    <source>
        <dbReference type="ARBA" id="ARBA00022801"/>
    </source>
</evidence>